<feature type="domain" description="4Fe-4S ferredoxin-type" evidence="6">
    <location>
        <begin position="3"/>
        <end position="32"/>
    </location>
</feature>
<comment type="caution">
    <text evidence="7">The sequence shown here is derived from an EMBL/GenBank/DDBJ whole genome shotgun (WGS) entry which is preliminary data.</text>
</comment>
<evidence type="ECO:0000313" key="8">
    <source>
        <dbReference type="Proteomes" id="UP000182379"/>
    </source>
</evidence>
<dbReference type="GO" id="GO:0046872">
    <property type="term" value="F:metal ion binding"/>
    <property type="evidence" value="ECO:0007669"/>
    <property type="project" value="UniProtKB-KW"/>
</dbReference>
<accession>A0A1H2YFN2</accession>
<dbReference type="SUPFAM" id="SSF55469">
    <property type="entry name" value="FMN-dependent nitroreductase-like"/>
    <property type="match status" value="1"/>
</dbReference>
<dbReference type="RefSeq" id="WP_012938158.1">
    <property type="nucleotide sequence ID" value="NZ_CALAKB010000018.1"/>
</dbReference>
<dbReference type="PANTHER" id="PTHR43673:SF10">
    <property type="entry name" value="NADH DEHYDROGENASE_NAD(P)H NITROREDUCTASE XCC3605-RELATED"/>
    <property type="match status" value="1"/>
</dbReference>
<dbReference type="SUPFAM" id="SSF54862">
    <property type="entry name" value="4Fe-4S ferredoxins"/>
    <property type="match status" value="1"/>
</dbReference>
<dbReference type="EMBL" id="FNOP01000011">
    <property type="protein sequence ID" value="SDX03977.1"/>
    <property type="molecule type" value="Genomic_DNA"/>
</dbReference>
<dbReference type="AlphaFoldDB" id="A0A1H2YFN2"/>
<evidence type="ECO:0000256" key="1">
    <source>
        <dbReference type="ARBA" id="ARBA00007118"/>
    </source>
</evidence>
<evidence type="ECO:0000256" key="2">
    <source>
        <dbReference type="ARBA" id="ARBA00022723"/>
    </source>
</evidence>
<dbReference type="GO" id="GO:0051536">
    <property type="term" value="F:iron-sulfur cluster binding"/>
    <property type="evidence" value="ECO:0007669"/>
    <property type="project" value="UniProtKB-KW"/>
</dbReference>
<sequence length="270" mass="30581">MVGILTVDQNKCVKCGICSKVCPSCIIEMEENGPVCINDMSCMSCGHCVSVCPTGALDNSRCPQAEMDPIPMPVLDSKTAYNFLRMRRSIRNFTPELVSEDKMRQLLDIARYAPTAANSQGLYYIVVSDQELIRKICDCVADWMQEEIDNDSPRRRYFRKVLEVYRGRGVDIIGRNAKQLVFALARRLNVTGVSNCEQAWAYVELYAPTLGLGTTIMGFIETCARADYAPLRELLQVPQKQVIVGTLLVGYPKYKYNRLVNRQHLKVEFR</sequence>
<dbReference type="InterPro" id="IPR000415">
    <property type="entry name" value="Nitroreductase-like"/>
</dbReference>
<dbReference type="Gene3D" id="3.30.70.20">
    <property type="match status" value="1"/>
</dbReference>
<comment type="similarity">
    <text evidence="1">Belongs to the nitroreductase family.</text>
</comment>
<keyword evidence="2" id="KW-0479">Metal-binding</keyword>
<proteinExistence type="inferred from homology"/>
<keyword evidence="5" id="KW-0411">Iron-sulfur</keyword>
<name>A0A1H2YFN2_ACIFE</name>
<protein>
    <submittedName>
        <fullName evidence="7">Nitroreductase</fullName>
    </submittedName>
</protein>
<dbReference type="Proteomes" id="UP000182379">
    <property type="component" value="Unassembled WGS sequence"/>
</dbReference>
<dbReference type="GO" id="GO:0016491">
    <property type="term" value="F:oxidoreductase activity"/>
    <property type="evidence" value="ECO:0007669"/>
    <property type="project" value="UniProtKB-KW"/>
</dbReference>
<dbReference type="Pfam" id="PF00881">
    <property type="entry name" value="Nitroreductase"/>
    <property type="match status" value="1"/>
</dbReference>
<dbReference type="OMA" id="ICRNAPH"/>
<organism evidence="7 8">
    <name type="scientific">Acidaminococcus fermentans</name>
    <dbReference type="NCBI Taxonomy" id="905"/>
    <lineage>
        <taxon>Bacteria</taxon>
        <taxon>Bacillati</taxon>
        <taxon>Bacillota</taxon>
        <taxon>Negativicutes</taxon>
        <taxon>Acidaminococcales</taxon>
        <taxon>Acidaminococcaceae</taxon>
        <taxon>Acidaminococcus</taxon>
    </lineage>
</organism>
<dbReference type="Gene3D" id="3.40.109.10">
    <property type="entry name" value="NADH Oxidase"/>
    <property type="match status" value="1"/>
</dbReference>
<evidence type="ECO:0000313" key="7">
    <source>
        <dbReference type="EMBL" id="SDX03977.1"/>
    </source>
</evidence>
<gene>
    <name evidence="7" type="ORF">SAMN05216495_11126</name>
</gene>
<dbReference type="InterPro" id="IPR029479">
    <property type="entry name" value="Nitroreductase"/>
</dbReference>
<evidence type="ECO:0000256" key="5">
    <source>
        <dbReference type="ARBA" id="ARBA00023014"/>
    </source>
</evidence>
<keyword evidence="4" id="KW-0408">Iron</keyword>
<dbReference type="CDD" id="cd02143">
    <property type="entry name" value="nitroreductase_FeS-like"/>
    <property type="match status" value="1"/>
</dbReference>
<dbReference type="InterPro" id="IPR017896">
    <property type="entry name" value="4Fe4S_Fe-S-bd"/>
</dbReference>
<dbReference type="PROSITE" id="PS51379">
    <property type="entry name" value="4FE4S_FER_2"/>
    <property type="match status" value="2"/>
</dbReference>
<dbReference type="PANTHER" id="PTHR43673">
    <property type="entry name" value="NAD(P)H NITROREDUCTASE YDGI-RELATED"/>
    <property type="match status" value="1"/>
</dbReference>
<dbReference type="Pfam" id="PF12838">
    <property type="entry name" value="Fer4_7"/>
    <property type="match status" value="1"/>
</dbReference>
<feature type="domain" description="4Fe-4S ferredoxin-type" evidence="6">
    <location>
        <begin position="33"/>
        <end position="62"/>
    </location>
</feature>
<keyword evidence="3" id="KW-0560">Oxidoreductase</keyword>
<dbReference type="InterPro" id="IPR017900">
    <property type="entry name" value="4Fe4S_Fe_S_CS"/>
</dbReference>
<evidence type="ECO:0000256" key="3">
    <source>
        <dbReference type="ARBA" id="ARBA00023002"/>
    </source>
</evidence>
<evidence type="ECO:0000256" key="4">
    <source>
        <dbReference type="ARBA" id="ARBA00023004"/>
    </source>
</evidence>
<reference evidence="7 8" key="1">
    <citation type="submission" date="2016-10" db="EMBL/GenBank/DDBJ databases">
        <authorList>
            <person name="Varghese N."/>
            <person name="Submissions S."/>
        </authorList>
    </citation>
    <scope>NUCLEOTIDE SEQUENCE [LARGE SCALE GENOMIC DNA]</scope>
    <source>
        <strain evidence="7 8">WCC6</strain>
    </source>
</reference>
<evidence type="ECO:0000259" key="6">
    <source>
        <dbReference type="PROSITE" id="PS51379"/>
    </source>
</evidence>
<dbReference type="PROSITE" id="PS00198">
    <property type="entry name" value="4FE4S_FER_1"/>
    <property type="match status" value="2"/>
</dbReference>